<keyword evidence="7" id="KW-1185">Reference proteome</keyword>
<dbReference type="PANTHER" id="PTHR11407:SF63">
    <property type="entry name" value="LYSOZYME C"/>
    <property type="match status" value="1"/>
</dbReference>
<keyword evidence="3" id="KW-0929">Antimicrobial</keyword>
<evidence type="ECO:0000256" key="3">
    <source>
        <dbReference type="ARBA" id="ARBA00022638"/>
    </source>
</evidence>
<feature type="chain" id="PRO_5043496124" description="lysozyme" evidence="5">
    <location>
        <begin position="16"/>
        <end position="143"/>
    </location>
</feature>
<dbReference type="Proteomes" id="UP000693946">
    <property type="component" value="Linkage Group LG21"/>
</dbReference>
<keyword evidence="4" id="KW-1015">Disulfide bond</keyword>
<dbReference type="FunFam" id="1.10.530.10:FF:000001">
    <property type="entry name" value="Lysozyme C"/>
    <property type="match status" value="1"/>
</dbReference>
<evidence type="ECO:0000256" key="1">
    <source>
        <dbReference type="ARBA" id="ARBA00010859"/>
    </source>
</evidence>
<dbReference type="GO" id="GO:0042742">
    <property type="term" value="P:defense response to bacterium"/>
    <property type="evidence" value="ECO:0007669"/>
    <property type="project" value="UniProtKB-KW"/>
</dbReference>
<evidence type="ECO:0000313" key="7">
    <source>
        <dbReference type="Proteomes" id="UP000693946"/>
    </source>
</evidence>
<dbReference type="CDD" id="cd16897">
    <property type="entry name" value="LYZ_C"/>
    <property type="match status" value="1"/>
</dbReference>
<dbReference type="PANTHER" id="PTHR11407">
    <property type="entry name" value="LYSOZYME C"/>
    <property type="match status" value="1"/>
</dbReference>
<dbReference type="InterPro" id="IPR001916">
    <property type="entry name" value="Glyco_hydro_22"/>
</dbReference>
<dbReference type="Pfam" id="PF00062">
    <property type="entry name" value="Lys"/>
    <property type="match status" value="1"/>
</dbReference>
<dbReference type="SMART" id="SM00263">
    <property type="entry name" value="LYZ1"/>
    <property type="match status" value="1"/>
</dbReference>
<dbReference type="PROSITE" id="PS51348">
    <property type="entry name" value="GLYCOSYL_HYDROL_F22_2"/>
    <property type="match status" value="1"/>
</dbReference>
<name>A0AAV6R2V9_SOLSE</name>
<proteinExistence type="inferred from homology"/>
<organism evidence="6 7">
    <name type="scientific">Solea senegalensis</name>
    <name type="common">Senegalese sole</name>
    <dbReference type="NCBI Taxonomy" id="28829"/>
    <lineage>
        <taxon>Eukaryota</taxon>
        <taxon>Metazoa</taxon>
        <taxon>Chordata</taxon>
        <taxon>Craniata</taxon>
        <taxon>Vertebrata</taxon>
        <taxon>Euteleostomi</taxon>
        <taxon>Actinopterygii</taxon>
        <taxon>Neopterygii</taxon>
        <taxon>Teleostei</taxon>
        <taxon>Neoteleostei</taxon>
        <taxon>Acanthomorphata</taxon>
        <taxon>Carangaria</taxon>
        <taxon>Pleuronectiformes</taxon>
        <taxon>Pleuronectoidei</taxon>
        <taxon>Soleidae</taxon>
        <taxon>Solea</taxon>
    </lineage>
</organism>
<sequence length="143" mass="15925">MKCLVFMLLVALSSAKVFERCEWARMMRSHGMDGVGGYNLANWVCLTKGESDYNTRATNRNTDGSIDYGIFQINSRYWCNNGQGPTSNACGINCSELLKDDVTAAIRCAKRVVQDPNGIRAWVAWVRHCEGRDLSSYVRGCGV</sequence>
<evidence type="ECO:0000256" key="4">
    <source>
        <dbReference type="ARBA" id="ARBA00023157"/>
    </source>
</evidence>
<evidence type="ECO:0000256" key="2">
    <source>
        <dbReference type="ARBA" id="ARBA00012732"/>
    </source>
</evidence>
<accession>A0AAV6R2V9</accession>
<evidence type="ECO:0000313" key="6">
    <source>
        <dbReference type="EMBL" id="KAG7499778.1"/>
    </source>
</evidence>
<dbReference type="GO" id="GO:0031640">
    <property type="term" value="P:killing of cells of another organism"/>
    <property type="evidence" value="ECO:0007669"/>
    <property type="project" value="UniProtKB-KW"/>
</dbReference>
<keyword evidence="5" id="KW-0732">Signal</keyword>
<comment type="similarity">
    <text evidence="1">Belongs to the glycosyl hydrolase 22 family.</text>
</comment>
<dbReference type="GO" id="GO:0003796">
    <property type="term" value="F:lysozyme activity"/>
    <property type="evidence" value="ECO:0007669"/>
    <property type="project" value="UniProtKB-EC"/>
</dbReference>
<comment type="caution">
    <text evidence="6">The sequence shown here is derived from an EMBL/GenBank/DDBJ whole genome shotgun (WGS) entry which is preliminary data.</text>
</comment>
<dbReference type="AlphaFoldDB" id="A0AAV6R2V9"/>
<keyword evidence="3" id="KW-0081">Bacteriolytic enzyme</keyword>
<feature type="signal peptide" evidence="5">
    <location>
        <begin position="1"/>
        <end position="15"/>
    </location>
</feature>
<dbReference type="EC" id="3.2.1.17" evidence="2"/>
<dbReference type="EMBL" id="JAGKHQ010000014">
    <property type="protein sequence ID" value="KAG7499778.1"/>
    <property type="molecule type" value="Genomic_DNA"/>
</dbReference>
<evidence type="ECO:0000256" key="5">
    <source>
        <dbReference type="SAM" id="SignalP"/>
    </source>
</evidence>
<gene>
    <name evidence="6" type="ORF">JOB18_049057</name>
</gene>
<protein>
    <recommendedName>
        <fullName evidence="2">lysozyme</fullName>
        <ecNumber evidence="2">3.2.1.17</ecNumber>
    </recommendedName>
</protein>
<reference evidence="6 7" key="1">
    <citation type="journal article" date="2021" name="Sci. Rep.">
        <title>Chromosome anchoring in Senegalese sole (Solea senegalensis) reveals sex-associated markers and genome rearrangements in flatfish.</title>
        <authorList>
            <person name="Guerrero-Cozar I."/>
            <person name="Gomez-Garrido J."/>
            <person name="Berbel C."/>
            <person name="Martinez-Blanch J.F."/>
            <person name="Alioto T."/>
            <person name="Claros M.G."/>
            <person name="Gagnaire P.A."/>
            <person name="Manchado M."/>
        </authorList>
    </citation>
    <scope>NUCLEOTIDE SEQUENCE [LARGE SCALE GENOMIC DNA]</scope>
    <source>
        <strain evidence="6">Sse05_10M</strain>
    </source>
</reference>